<name>A0A8K0TJ44_9PEZI</name>
<gene>
    <name evidence="1" type="ORF">B0T11DRAFT_353827</name>
</gene>
<proteinExistence type="predicted"/>
<dbReference type="Proteomes" id="UP000813385">
    <property type="component" value="Unassembled WGS sequence"/>
</dbReference>
<evidence type="ECO:0000313" key="1">
    <source>
        <dbReference type="EMBL" id="KAH7363527.1"/>
    </source>
</evidence>
<evidence type="ECO:0000313" key="2">
    <source>
        <dbReference type="Proteomes" id="UP000813385"/>
    </source>
</evidence>
<organism evidence="1 2">
    <name type="scientific">Plectosphaerella cucumerina</name>
    <dbReference type="NCBI Taxonomy" id="40658"/>
    <lineage>
        <taxon>Eukaryota</taxon>
        <taxon>Fungi</taxon>
        <taxon>Dikarya</taxon>
        <taxon>Ascomycota</taxon>
        <taxon>Pezizomycotina</taxon>
        <taxon>Sordariomycetes</taxon>
        <taxon>Hypocreomycetidae</taxon>
        <taxon>Glomerellales</taxon>
        <taxon>Plectosphaerellaceae</taxon>
        <taxon>Plectosphaerella</taxon>
    </lineage>
</organism>
<protein>
    <submittedName>
        <fullName evidence="1">Uncharacterized protein</fullName>
    </submittedName>
</protein>
<dbReference type="OrthoDB" id="5259001at2759"/>
<sequence length="360" mass="39770">MNSHPSLDEHEAAFGAIRSYGNGVHPHLLEASEQLYRICHMAHNAQATLVQHGLQEATLNAALTHYRQQLHTLLNANKSLTRQLAQAKAGEAYYRRLSTASPRHASGRAERGRKLPTLLEEAPEDGTRALMAPWAGSSRSLGRSDCSNSAKLRVLAEAALEYGNIRRQFAKEAHPTACIRRHIARRTMQAKLGAGEAGSNADVGLSEEPMTMVLTIGSRRDVDTDMDALSAMLACTSLEDPADDVEMAGSGLWARPVSLALDTYLKCHECRPDNDGFFSAEAMDTANLNYPPRRIRQKRDRRKENFAKTMRGLMRRLAVINDKYGADIYFCAKYTRWFEFSTNASLPPSADQISGAARGI</sequence>
<accession>A0A8K0TJ44</accession>
<dbReference type="AlphaFoldDB" id="A0A8K0TJ44"/>
<keyword evidence="2" id="KW-1185">Reference proteome</keyword>
<comment type="caution">
    <text evidence="1">The sequence shown here is derived from an EMBL/GenBank/DDBJ whole genome shotgun (WGS) entry which is preliminary data.</text>
</comment>
<dbReference type="EMBL" id="JAGPXD010000003">
    <property type="protein sequence ID" value="KAH7363527.1"/>
    <property type="molecule type" value="Genomic_DNA"/>
</dbReference>
<reference evidence="1" key="1">
    <citation type="journal article" date="2021" name="Nat. Commun.">
        <title>Genetic determinants of endophytism in the Arabidopsis root mycobiome.</title>
        <authorList>
            <person name="Mesny F."/>
            <person name="Miyauchi S."/>
            <person name="Thiergart T."/>
            <person name="Pickel B."/>
            <person name="Atanasova L."/>
            <person name="Karlsson M."/>
            <person name="Huettel B."/>
            <person name="Barry K.W."/>
            <person name="Haridas S."/>
            <person name="Chen C."/>
            <person name="Bauer D."/>
            <person name="Andreopoulos W."/>
            <person name="Pangilinan J."/>
            <person name="LaButti K."/>
            <person name="Riley R."/>
            <person name="Lipzen A."/>
            <person name="Clum A."/>
            <person name="Drula E."/>
            <person name="Henrissat B."/>
            <person name="Kohler A."/>
            <person name="Grigoriev I.V."/>
            <person name="Martin F.M."/>
            <person name="Hacquard S."/>
        </authorList>
    </citation>
    <scope>NUCLEOTIDE SEQUENCE</scope>
    <source>
        <strain evidence="1">MPI-CAGE-AT-0016</strain>
    </source>
</reference>